<dbReference type="VEuPathDB" id="VectorBase:AFUN2_004676"/>
<evidence type="ECO:0000256" key="3">
    <source>
        <dbReference type="ARBA" id="ARBA00022794"/>
    </source>
</evidence>
<evidence type="ECO:0000256" key="1">
    <source>
        <dbReference type="ARBA" id="ARBA00004120"/>
    </source>
</evidence>
<keyword evidence="2" id="KW-0963">Cytoplasm</keyword>
<dbReference type="PANTHER" id="PTHR12968:SF4">
    <property type="entry name" value="TECTONIC-LIKE COMPLEX MEMBER MKS1"/>
    <property type="match status" value="1"/>
</dbReference>
<sequence>MFSIQKPYKTGVYRINGSISNFRCRLTIRKIHSLIDVPILEGLDKSHENRDAVENGTNETRTICWQEKIFSHYEKDYYRIKENCKTDYHKKYYQMLKSESHTPQLLFTYVDEDNYYPDDRDNQNHRRQQQHQAQDMPSKTQSMYLMADLGHEVLLFSISFCADEGILTVFPDFNHITTNPFYHEMRESNLHMYHYALERCLSGKSLLPKPSNQFALVGTTQAIRSQPADHKERFEMPKQLHRNLLLLLEIVSASDFKYDGIHVRYRVELPPDVKMINKDSQLSGSTHASKQLNDCWHFAHCHELLLKLPDTKEFEHSLEVYFEAISIDDWCRERYLGHSHLSIPLRRQIQETKINFVQLTNSGAVTDSMERFLVGNRRQVNLPSFYGKAGAAILNRYANETISSGKLQIRFQMVRQHQPKIIHDGYFTSTRKTKNITLKELIKSYSRARERLEEFVDLKY</sequence>
<evidence type="ECO:0000256" key="2">
    <source>
        <dbReference type="ARBA" id="ARBA00022490"/>
    </source>
</evidence>
<accession>A0A182R2S3</accession>
<evidence type="ECO:0000256" key="6">
    <source>
        <dbReference type="SAM" id="MobiDB-lite"/>
    </source>
</evidence>
<evidence type="ECO:0000256" key="4">
    <source>
        <dbReference type="ARBA" id="ARBA00023212"/>
    </source>
</evidence>
<dbReference type="STRING" id="62324.A0A182R2S3"/>
<feature type="region of interest" description="Disordered" evidence="6">
    <location>
        <begin position="117"/>
        <end position="138"/>
    </location>
</feature>
<comment type="subcellular location">
    <subcellularLocation>
        <location evidence="1">Cytoplasm</location>
        <location evidence="1">Cytoskeleton</location>
        <location evidence="1">Cilium basal body</location>
    </subcellularLocation>
</comment>
<keyword evidence="5" id="KW-0966">Cell projection</keyword>
<keyword evidence="4" id="KW-0206">Cytoskeleton</keyword>
<keyword evidence="3" id="KW-0970">Cilium biogenesis/degradation</keyword>
<protein>
    <recommendedName>
        <fullName evidence="8">Meckel syndrome type 1 protein</fullName>
    </recommendedName>
</protein>
<reference evidence="7" key="1">
    <citation type="submission" date="2020-05" db="UniProtKB">
        <authorList>
            <consortium name="EnsemblMetazoa"/>
        </authorList>
    </citation>
    <scope>IDENTIFICATION</scope>
    <source>
        <strain evidence="7">FUMOZ</strain>
    </source>
</reference>
<dbReference type="VEuPathDB" id="VectorBase:AFUN000464"/>
<dbReference type="InterPro" id="IPR010796">
    <property type="entry name" value="C2_B9-type_dom"/>
</dbReference>
<dbReference type="Pfam" id="PF07162">
    <property type="entry name" value="B9-C2"/>
    <property type="match status" value="1"/>
</dbReference>
<dbReference type="GO" id="GO:0060271">
    <property type="term" value="P:cilium assembly"/>
    <property type="evidence" value="ECO:0007669"/>
    <property type="project" value="TreeGrafter"/>
</dbReference>
<name>A0A182R2S3_ANOFN</name>
<dbReference type="AlphaFoldDB" id="A0A182R2S3"/>
<dbReference type="GO" id="GO:0036038">
    <property type="term" value="C:MKS complex"/>
    <property type="evidence" value="ECO:0007669"/>
    <property type="project" value="TreeGrafter"/>
</dbReference>
<organism evidence="7">
    <name type="scientific">Anopheles funestus</name>
    <name type="common">African malaria mosquito</name>
    <dbReference type="NCBI Taxonomy" id="62324"/>
    <lineage>
        <taxon>Eukaryota</taxon>
        <taxon>Metazoa</taxon>
        <taxon>Ecdysozoa</taxon>
        <taxon>Arthropoda</taxon>
        <taxon>Hexapoda</taxon>
        <taxon>Insecta</taxon>
        <taxon>Pterygota</taxon>
        <taxon>Neoptera</taxon>
        <taxon>Endopterygota</taxon>
        <taxon>Diptera</taxon>
        <taxon>Nematocera</taxon>
        <taxon>Culicoidea</taxon>
        <taxon>Culicidae</taxon>
        <taxon>Anophelinae</taxon>
        <taxon>Anopheles</taxon>
    </lineage>
</organism>
<evidence type="ECO:0008006" key="8">
    <source>
        <dbReference type="Google" id="ProtNLM"/>
    </source>
</evidence>
<dbReference type="PANTHER" id="PTHR12968">
    <property type="entry name" value="B9 DOMAIN-CONTAINING"/>
    <property type="match status" value="1"/>
</dbReference>
<evidence type="ECO:0000256" key="5">
    <source>
        <dbReference type="ARBA" id="ARBA00023273"/>
    </source>
</evidence>
<proteinExistence type="predicted"/>
<evidence type="ECO:0000313" key="7">
    <source>
        <dbReference type="EnsemblMetazoa" id="AFUN000464-PA"/>
    </source>
</evidence>
<dbReference type="EnsemblMetazoa" id="AFUN000464-RA">
    <property type="protein sequence ID" value="AFUN000464-PA"/>
    <property type="gene ID" value="AFUN000464"/>
</dbReference>